<protein>
    <submittedName>
        <fullName evidence="2">Uncharacterized protein</fullName>
    </submittedName>
</protein>
<dbReference type="EMBL" id="JAIXMP010000006">
    <property type="protein sequence ID" value="KAI9271651.1"/>
    <property type="molecule type" value="Genomic_DNA"/>
</dbReference>
<reference evidence="2" key="1">
    <citation type="journal article" date="2022" name="IScience">
        <title>Evolution of zygomycete secretomes and the origins of terrestrial fungal ecologies.</title>
        <authorList>
            <person name="Chang Y."/>
            <person name="Wang Y."/>
            <person name="Mondo S."/>
            <person name="Ahrendt S."/>
            <person name="Andreopoulos W."/>
            <person name="Barry K."/>
            <person name="Beard J."/>
            <person name="Benny G.L."/>
            <person name="Blankenship S."/>
            <person name="Bonito G."/>
            <person name="Cuomo C."/>
            <person name="Desiro A."/>
            <person name="Gervers K.A."/>
            <person name="Hundley H."/>
            <person name="Kuo A."/>
            <person name="LaButti K."/>
            <person name="Lang B.F."/>
            <person name="Lipzen A."/>
            <person name="O'Donnell K."/>
            <person name="Pangilinan J."/>
            <person name="Reynolds N."/>
            <person name="Sandor L."/>
            <person name="Smith M.E."/>
            <person name="Tsang A."/>
            <person name="Grigoriev I.V."/>
            <person name="Stajich J.E."/>
            <person name="Spatafora J.W."/>
        </authorList>
    </citation>
    <scope>NUCLEOTIDE SEQUENCE</scope>
    <source>
        <strain evidence="2">RSA 2281</strain>
    </source>
</reference>
<evidence type="ECO:0000313" key="3">
    <source>
        <dbReference type="Proteomes" id="UP001209540"/>
    </source>
</evidence>
<feature type="region of interest" description="Disordered" evidence="1">
    <location>
        <begin position="93"/>
        <end position="119"/>
    </location>
</feature>
<organism evidence="2 3">
    <name type="scientific">Phascolomyces articulosus</name>
    <dbReference type="NCBI Taxonomy" id="60185"/>
    <lineage>
        <taxon>Eukaryota</taxon>
        <taxon>Fungi</taxon>
        <taxon>Fungi incertae sedis</taxon>
        <taxon>Mucoromycota</taxon>
        <taxon>Mucoromycotina</taxon>
        <taxon>Mucoromycetes</taxon>
        <taxon>Mucorales</taxon>
        <taxon>Lichtheimiaceae</taxon>
        <taxon>Phascolomyces</taxon>
    </lineage>
</organism>
<proteinExistence type="predicted"/>
<reference evidence="2" key="2">
    <citation type="submission" date="2023-02" db="EMBL/GenBank/DDBJ databases">
        <authorList>
            <consortium name="DOE Joint Genome Institute"/>
            <person name="Mondo S.J."/>
            <person name="Chang Y."/>
            <person name="Wang Y."/>
            <person name="Ahrendt S."/>
            <person name="Andreopoulos W."/>
            <person name="Barry K."/>
            <person name="Beard J."/>
            <person name="Benny G.L."/>
            <person name="Blankenship S."/>
            <person name="Bonito G."/>
            <person name="Cuomo C."/>
            <person name="Desiro A."/>
            <person name="Gervers K.A."/>
            <person name="Hundley H."/>
            <person name="Kuo A."/>
            <person name="LaButti K."/>
            <person name="Lang B.F."/>
            <person name="Lipzen A."/>
            <person name="O'Donnell K."/>
            <person name="Pangilinan J."/>
            <person name="Reynolds N."/>
            <person name="Sandor L."/>
            <person name="Smith M.W."/>
            <person name="Tsang A."/>
            <person name="Grigoriev I.V."/>
            <person name="Stajich J.E."/>
            <person name="Spatafora J.W."/>
        </authorList>
    </citation>
    <scope>NUCLEOTIDE SEQUENCE</scope>
    <source>
        <strain evidence="2">RSA 2281</strain>
    </source>
</reference>
<evidence type="ECO:0000256" key="1">
    <source>
        <dbReference type="SAM" id="MobiDB-lite"/>
    </source>
</evidence>
<dbReference type="AlphaFoldDB" id="A0AAD5K6F2"/>
<name>A0AAD5K6F2_9FUNG</name>
<dbReference type="Proteomes" id="UP001209540">
    <property type="component" value="Unassembled WGS sequence"/>
</dbReference>
<comment type="caution">
    <text evidence="2">The sequence shown here is derived from an EMBL/GenBank/DDBJ whole genome shotgun (WGS) entry which is preliminary data.</text>
</comment>
<evidence type="ECO:0000313" key="2">
    <source>
        <dbReference type="EMBL" id="KAI9271651.1"/>
    </source>
</evidence>
<gene>
    <name evidence="2" type="ORF">BDA99DRAFT_556875</name>
</gene>
<sequence>MLTRSKSVKDYRVNQGEHVWRSTKRNERNAGHAHTLRTRAKQDERVRRSARYESFMGWFSEIAPSPVASRKWFNTFMVQVPLAIEREQREDGAKPWDFGCAPNQATISSDDASDTKTRKAARQLDVEEWGDVSVHPSRLVPPVKLPASSRW</sequence>
<accession>A0AAD5K6F2</accession>
<keyword evidence="3" id="KW-1185">Reference proteome</keyword>